<reference evidence="1" key="1">
    <citation type="submission" date="2018-05" db="EMBL/GenBank/DDBJ databases">
        <title>Draft genome of Mucuna pruriens seed.</title>
        <authorList>
            <person name="Nnadi N.E."/>
            <person name="Vos R."/>
            <person name="Hasami M.H."/>
            <person name="Devisetty U.K."/>
            <person name="Aguiy J.C."/>
        </authorList>
    </citation>
    <scope>NUCLEOTIDE SEQUENCE [LARGE SCALE GENOMIC DNA]</scope>
    <source>
        <strain evidence="1">JCA_2017</strain>
    </source>
</reference>
<dbReference type="GO" id="GO:0003676">
    <property type="term" value="F:nucleic acid binding"/>
    <property type="evidence" value="ECO:0007669"/>
    <property type="project" value="InterPro"/>
</dbReference>
<accession>A0A371HY94</accession>
<name>A0A371HY94_MUCPR</name>
<dbReference type="InterPro" id="IPR036397">
    <property type="entry name" value="RNaseH_sf"/>
</dbReference>
<dbReference type="AlphaFoldDB" id="A0A371HY94"/>
<protein>
    <submittedName>
        <fullName evidence="1">Uncharacterized protein</fullName>
    </submittedName>
</protein>
<proteinExistence type="predicted"/>
<organism evidence="1 2">
    <name type="scientific">Mucuna pruriens</name>
    <name type="common">Velvet bean</name>
    <name type="synonym">Dolichos pruriens</name>
    <dbReference type="NCBI Taxonomy" id="157652"/>
    <lineage>
        <taxon>Eukaryota</taxon>
        <taxon>Viridiplantae</taxon>
        <taxon>Streptophyta</taxon>
        <taxon>Embryophyta</taxon>
        <taxon>Tracheophyta</taxon>
        <taxon>Spermatophyta</taxon>
        <taxon>Magnoliopsida</taxon>
        <taxon>eudicotyledons</taxon>
        <taxon>Gunneridae</taxon>
        <taxon>Pentapetalae</taxon>
        <taxon>rosids</taxon>
        <taxon>fabids</taxon>
        <taxon>Fabales</taxon>
        <taxon>Fabaceae</taxon>
        <taxon>Papilionoideae</taxon>
        <taxon>50 kb inversion clade</taxon>
        <taxon>NPAAA clade</taxon>
        <taxon>indigoferoid/millettioid clade</taxon>
        <taxon>Phaseoleae</taxon>
        <taxon>Mucuna</taxon>
    </lineage>
</organism>
<dbReference type="Proteomes" id="UP000257109">
    <property type="component" value="Unassembled WGS sequence"/>
</dbReference>
<gene>
    <name evidence="1" type="ORF">CR513_08058</name>
</gene>
<feature type="non-terminal residue" evidence="1">
    <location>
        <position position="233"/>
    </location>
</feature>
<dbReference type="EMBL" id="QJKJ01001399">
    <property type="protein sequence ID" value="RDY07777.1"/>
    <property type="molecule type" value="Genomic_DNA"/>
</dbReference>
<evidence type="ECO:0000313" key="2">
    <source>
        <dbReference type="Proteomes" id="UP000257109"/>
    </source>
</evidence>
<sequence>MISAFVCFGRLDFMDLVIVGMESALALSVPSESDPDGLFIFATVFCGRDGLGKLVGFDFFGRVDFDFFIDSAFFGRLVWTQSPMDTFYRHWQRLDDGRLISENAPLGLVAFGKRLIKTTVGLEQSLEAIGCSYCASRLWIVDDTGRAKVVHESDSNQNPDCIRRTFSSKLGFLLLVILKRMAKLRCFVDKILKTWEEWLPYIEFAYNKVVNTTTSYYPFELVNGFNPLTPPLP</sequence>
<dbReference type="Gene3D" id="3.30.420.10">
    <property type="entry name" value="Ribonuclease H-like superfamily/Ribonuclease H"/>
    <property type="match status" value="1"/>
</dbReference>
<evidence type="ECO:0000313" key="1">
    <source>
        <dbReference type="EMBL" id="RDY07777.1"/>
    </source>
</evidence>
<keyword evidence="2" id="KW-1185">Reference proteome</keyword>
<comment type="caution">
    <text evidence="1">The sequence shown here is derived from an EMBL/GenBank/DDBJ whole genome shotgun (WGS) entry which is preliminary data.</text>
</comment>